<comment type="caution">
    <text evidence="6">The sequence shown here is derived from an EMBL/GenBank/DDBJ whole genome shotgun (WGS) entry which is preliminary data.</text>
</comment>
<keyword evidence="4" id="KW-0963">Cytoplasm</keyword>
<name>W1J4E0_9GAMM</name>
<evidence type="ECO:0000256" key="2">
    <source>
        <dbReference type="ARBA" id="ARBA00008657"/>
    </source>
</evidence>
<evidence type="ECO:0000256" key="3">
    <source>
        <dbReference type="ARBA" id="ARBA00022296"/>
    </source>
</evidence>
<proteinExistence type="inferred from homology"/>
<dbReference type="EMBL" id="CBXF010000151">
    <property type="protein sequence ID" value="CDL85632.1"/>
    <property type="molecule type" value="Genomic_DNA"/>
</dbReference>
<comment type="subcellular location">
    <subcellularLocation>
        <location evidence="1">Cytoplasm</location>
        <location evidence="1">Nucleoid</location>
    </subcellularLocation>
</comment>
<protein>
    <recommendedName>
        <fullName evidence="3">Recombination-associated protein RdgC</fullName>
    </recommendedName>
</protein>
<dbReference type="InterPro" id="IPR007476">
    <property type="entry name" value="RdgC"/>
</dbReference>
<dbReference type="GO" id="GO:0000018">
    <property type="term" value="P:regulation of DNA recombination"/>
    <property type="evidence" value="ECO:0007669"/>
    <property type="project" value="TreeGrafter"/>
</dbReference>
<keyword evidence="7" id="KW-1185">Reference proteome</keyword>
<evidence type="ECO:0000313" key="6">
    <source>
        <dbReference type="EMBL" id="CDL85632.1"/>
    </source>
</evidence>
<evidence type="ECO:0000256" key="1">
    <source>
        <dbReference type="ARBA" id="ARBA00004453"/>
    </source>
</evidence>
<dbReference type="STRING" id="1427518.XSR1_870004"/>
<dbReference type="Pfam" id="PF04381">
    <property type="entry name" value="RdgC"/>
    <property type="match status" value="1"/>
</dbReference>
<evidence type="ECO:0000256" key="4">
    <source>
        <dbReference type="ARBA" id="ARBA00022490"/>
    </source>
</evidence>
<keyword evidence="5" id="KW-0233">DNA recombination</keyword>
<dbReference type="AlphaFoldDB" id="W1J4E0"/>
<dbReference type="GO" id="GO:0006310">
    <property type="term" value="P:DNA recombination"/>
    <property type="evidence" value="ECO:0007669"/>
    <property type="project" value="UniProtKB-KW"/>
</dbReference>
<accession>W1J4E0</accession>
<sequence>MSLLRRTLGSLPVVPVATEIPVEVAMTERLKEANTLPAKLSISEKIKKADLIYDDGEVRFNKEDRLNNDEMVSMLLDQGRQVCALGVHVDTQCGLDLELTRSCKFKKFQFGEAFSTQNKAEEDALSREYADFILMVDELRTAYTLIFDALGKLQAPRE</sequence>
<dbReference type="GO" id="GO:0043590">
    <property type="term" value="C:bacterial nucleoid"/>
    <property type="evidence" value="ECO:0007669"/>
    <property type="project" value="TreeGrafter"/>
</dbReference>
<dbReference type="OrthoDB" id="5290530at2"/>
<comment type="similarity">
    <text evidence="2">Belongs to the RdgC family.</text>
</comment>
<organism evidence="6 7">
    <name type="scientific">Xenorhabdus szentirmaii DSM 16338</name>
    <dbReference type="NCBI Taxonomy" id="1427518"/>
    <lineage>
        <taxon>Bacteria</taxon>
        <taxon>Pseudomonadati</taxon>
        <taxon>Pseudomonadota</taxon>
        <taxon>Gammaproteobacteria</taxon>
        <taxon>Enterobacterales</taxon>
        <taxon>Morganellaceae</taxon>
        <taxon>Xenorhabdus</taxon>
    </lineage>
</organism>
<evidence type="ECO:0000313" key="7">
    <source>
        <dbReference type="Proteomes" id="UP000019202"/>
    </source>
</evidence>
<dbReference type="Proteomes" id="UP000019202">
    <property type="component" value="Unassembled WGS sequence"/>
</dbReference>
<dbReference type="PANTHER" id="PTHR38103:SF1">
    <property type="entry name" value="RECOMBINATION-ASSOCIATED PROTEIN RDGC"/>
    <property type="match status" value="1"/>
</dbReference>
<gene>
    <name evidence="6" type="ORF">XSR1_870004</name>
</gene>
<dbReference type="PANTHER" id="PTHR38103">
    <property type="entry name" value="RECOMBINATION-ASSOCIATED PROTEIN RDGC"/>
    <property type="match status" value="1"/>
</dbReference>
<dbReference type="GO" id="GO:0003690">
    <property type="term" value="F:double-stranded DNA binding"/>
    <property type="evidence" value="ECO:0007669"/>
    <property type="project" value="TreeGrafter"/>
</dbReference>
<reference evidence="6" key="1">
    <citation type="submission" date="2013-11" db="EMBL/GenBank/DDBJ databases">
        <title>Draft genome sequence and annotation of the entomopathogenic bacteria, Xenorhabdus cabanillasi strain JM26 and Xenorhabdus szentirmai strain DSM 16338.</title>
        <authorList>
            <person name="Gualtieri M."/>
            <person name="Ogier J.C."/>
            <person name="Pages S."/>
            <person name="Givaudan A."/>
            <person name="Gaudriault S."/>
        </authorList>
    </citation>
    <scope>NUCLEOTIDE SEQUENCE [LARGE SCALE GENOMIC DNA]</scope>
    <source>
        <strain evidence="6">DSM 16338</strain>
    </source>
</reference>
<evidence type="ECO:0000256" key="5">
    <source>
        <dbReference type="ARBA" id="ARBA00023172"/>
    </source>
</evidence>